<dbReference type="InterPro" id="IPR000399">
    <property type="entry name" value="TPP-bd_CS"/>
</dbReference>
<evidence type="ECO:0000313" key="5">
    <source>
        <dbReference type="EMBL" id="GEP57806.1"/>
    </source>
</evidence>
<dbReference type="GO" id="GO:0000287">
    <property type="term" value="F:magnesium ion binding"/>
    <property type="evidence" value="ECO:0007669"/>
    <property type="project" value="InterPro"/>
</dbReference>
<name>A0A512NFU0_9HYPH</name>
<feature type="domain" description="Thiamine pyrophosphate enzyme TPP-binding" evidence="3">
    <location>
        <begin position="375"/>
        <end position="512"/>
    </location>
</feature>
<dbReference type="AlphaFoldDB" id="A0A512NFU0"/>
<evidence type="ECO:0000259" key="4">
    <source>
        <dbReference type="Pfam" id="PF02776"/>
    </source>
</evidence>
<keyword evidence="2" id="KW-0786">Thiamine pyrophosphate</keyword>
<feature type="domain" description="Thiamine pyrophosphate enzyme N-terminal TPP-binding" evidence="4">
    <location>
        <begin position="1"/>
        <end position="106"/>
    </location>
</feature>
<dbReference type="CDD" id="cd07035">
    <property type="entry name" value="TPP_PYR_POX_like"/>
    <property type="match status" value="1"/>
</dbReference>
<dbReference type="RefSeq" id="WP_147152438.1">
    <property type="nucleotide sequence ID" value="NZ_BKAJ01000088.1"/>
</dbReference>
<reference evidence="5 6" key="1">
    <citation type="submission" date="2019-07" db="EMBL/GenBank/DDBJ databases">
        <title>Whole genome shotgun sequence of Reyranella soli NBRC 108950.</title>
        <authorList>
            <person name="Hosoyama A."/>
            <person name="Uohara A."/>
            <person name="Ohji S."/>
            <person name="Ichikawa N."/>
        </authorList>
    </citation>
    <scope>NUCLEOTIDE SEQUENCE [LARGE SCALE GENOMIC DNA]</scope>
    <source>
        <strain evidence="5 6">NBRC 108950</strain>
    </source>
</reference>
<sequence>MNGAESLVRTLVKGGVEVCFANPGTSEMHFVGALDRVEGMRCVLGLFEGVCSGAADGYYRMTDKPASTLLHLGPGLANAAANLHNAKKAGSGIVNIVGEHALYHIKYDTPLTADIEGIARPFSHWVKTSPTSKTVATDGAAAIQAARVAPGQIATLILPADTAWTEADGVADTPETPLPQKPANEEVVAAAKALKGGQSAMLFIGGRALRARGLELAGKIAAKTGCKVQAAGGTARIERGAGRVPVLRLHFVVETAQEMLKGTKHMVLCGAKAPAAFFAYPGKPSVLVPEGCDVTTLCPVEGDPIGSLEALAAELDAMNEKPAVAQPKRPDRPTGKFTLDGLGQALGATMPEGAIVVDESVTTGRGFFPYSVGAPPHDWLNNMGGSIGFGGPVAVGAAVACPDRKVICMIGDGSAMYTIQSLWTMARENLDVCVMIFSNRNYKILYSQLADVGAANPGPRAIDMLTLDRPTLEFTLLAKGMGVPGAKAHDLEELTKQLTYAMSHKGPYLIDVVM</sequence>
<evidence type="ECO:0000259" key="3">
    <source>
        <dbReference type="Pfam" id="PF02775"/>
    </source>
</evidence>
<organism evidence="5 6">
    <name type="scientific">Reyranella soli</name>
    <dbReference type="NCBI Taxonomy" id="1230389"/>
    <lineage>
        <taxon>Bacteria</taxon>
        <taxon>Pseudomonadati</taxon>
        <taxon>Pseudomonadota</taxon>
        <taxon>Alphaproteobacteria</taxon>
        <taxon>Hyphomicrobiales</taxon>
        <taxon>Reyranellaceae</taxon>
        <taxon>Reyranella</taxon>
    </lineage>
</organism>
<dbReference type="CDD" id="cd02002">
    <property type="entry name" value="TPP_BFDC"/>
    <property type="match status" value="1"/>
</dbReference>
<dbReference type="InterPro" id="IPR012001">
    <property type="entry name" value="Thiamin_PyroP_enz_TPP-bd_dom"/>
</dbReference>
<keyword evidence="6" id="KW-1185">Reference proteome</keyword>
<protein>
    <recommendedName>
        <fullName evidence="7">Acetolactate synthase I/II/III large subunit</fullName>
    </recommendedName>
</protein>
<dbReference type="PANTHER" id="PTHR18968:SF86">
    <property type="entry name" value="ACETOLACTATE SYNTHASE LARGE SUBUNIT ILVX-RELATED"/>
    <property type="match status" value="1"/>
</dbReference>
<dbReference type="Gene3D" id="3.40.50.970">
    <property type="match status" value="2"/>
</dbReference>
<dbReference type="Pfam" id="PF02776">
    <property type="entry name" value="TPP_enzyme_N"/>
    <property type="match status" value="1"/>
</dbReference>
<dbReference type="GO" id="GO:0050660">
    <property type="term" value="F:flavin adenine dinucleotide binding"/>
    <property type="evidence" value="ECO:0007669"/>
    <property type="project" value="TreeGrafter"/>
</dbReference>
<dbReference type="PANTHER" id="PTHR18968">
    <property type="entry name" value="THIAMINE PYROPHOSPHATE ENZYMES"/>
    <property type="match status" value="1"/>
</dbReference>
<dbReference type="InterPro" id="IPR029061">
    <property type="entry name" value="THDP-binding"/>
</dbReference>
<proteinExistence type="inferred from homology"/>
<dbReference type="InterPro" id="IPR011766">
    <property type="entry name" value="TPP_enzyme_TPP-bd"/>
</dbReference>
<evidence type="ECO:0000256" key="2">
    <source>
        <dbReference type="ARBA" id="ARBA00023052"/>
    </source>
</evidence>
<dbReference type="SUPFAM" id="SSF52518">
    <property type="entry name" value="Thiamin diphosphate-binding fold (THDP-binding)"/>
    <property type="match status" value="2"/>
</dbReference>
<dbReference type="Pfam" id="PF02775">
    <property type="entry name" value="TPP_enzyme_C"/>
    <property type="match status" value="1"/>
</dbReference>
<dbReference type="GO" id="GO:0044281">
    <property type="term" value="P:small molecule metabolic process"/>
    <property type="evidence" value="ECO:0007669"/>
    <property type="project" value="UniProtKB-ARBA"/>
</dbReference>
<dbReference type="EMBL" id="BKAJ01000088">
    <property type="protein sequence ID" value="GEP57806.1"/>
    <property type="molecule type" value="Genomic_DNA"/>
</dbReference>
<comment type="caution">
    <text evidence="5">The sequence shown here is derived from an EMBL/GenBank/DDBJ whole genome shotgun (WGS) entry which is preliminary data.</text>
</comment>
<accession>A0A512NFU0</accession>
<comment type="similarity">
    <text evidence="1">Belongs to the TPP enzyme family.</text>
</comment>
<evidence type="ECO:0000256" key="1">
    <source>
        <dbReference type="ARBA" id="ARBA00007812"/>
    </source>
</evidence>
<dbReference type="GO" id="GO:0030976">
    <property type="term" value="F:thiamine pyrophosphate binding"/>
    <property type="evidence" value="ECO:0007669"/>
    <property type="project" value="InterPro"/>
</dbReference>
<dbReference type="PROSITE" id="PS00187">
    <property type="entry name" value="TPP_ENZYMES"/>
    <property type="match status" value="1"/>
</dbReference>
<dbReference type="NCBIfam" id="NF005760">
    <property type="entry name" value="PRK07586.1"/>
    <property type="match status" value="1"/>
</dbReference>
<dbReference type="OrthoDB" id="9773408at2"/>
<dbReference type="GO" id="GO:0003984">
    <property type="term" value="F:acetolactate synthase activity"/>
    <property type="evidence" value="ECO:0007669"/>
    <property type="project" value="TreeGrafter"/>
</dbReference>
<dbReference type="Proteomes" id="UP000321058">
    <property type="component" value="Unassembled WGS sequence"/>
</dbReference>
<dbReference type="InterPro" id="IPR045229">
    <property type="entry name" value="TPP_enz"/>
</dbReference>
<gene>
    <name evidence="5" type="ORF">RSO01_49720</name>
</gene>
<evidence type="ECO:0000313" key="6">
    <source>
        <dbReference type="Proteomes" id="UP000321058"/>
    </source>
</evidence>
<evidence type="ECO:0008006" key="7">
    <source>
        <dbReference type="Google" id="ProtNLM"/>
    </source>
</evidence>